<gene>
    <name evidence="2" type="ORF">C0674_10170</name>
    <name evidence="1" type="ORF">St703_20630</name>
</gene>
<evidence type="ECO:0000313" key="1">
    <source>
        <dbReference type="EMBL" id="BBN99358.1"/>
    </source>
</evidence>
<dbReference type="EMBL" id="AP021853">
    <property type="protein sequence ID" value="BBN99358.1"/>
    <property type="molecule type" value="Genomic_DNA"/>
</dbReference>
<reference evidence="1 4" key="2">
    <citation type="submission" date="2019-09" db="EMBL/GenBank/DDBJ databases">
        <title>Complete genome sequence of Sporolactobacillus terrae 70-3.</title>
        <authorList>
            <person name="Tanaka N."/>
            <person name="Shiwa Y."/>
            <person name="Fujita N."/>
            <person name="Tanasupawat S."/>
        </authorList>
    </citation>
    <scope>NUCLEOTIDE SEQUENCE [LARGE SCALE GENOMIC DNA]</scope>
    <source>
        <strain evidence="1 4">70-3</strain>
    </source>
</reference>
<organism evidence="1 4">
    <name type="scientific">Sporolactobacillus terrae</name>
    <dbReference type="NCBI Taxonomy" id="269673"/>
    <lineage>
        <taxon>Bacteria</taxon>
        <taxon>Bacillati</taxon>
        <taxon>Bacillota</taxon>
        <taxon>Bacilli</taxon>
        <taxon>Bacillales</taxon>
        <taxon>Sporolactobacillaceae</taxon>
        <taxon>Sporolactobacillus</taxon>
    </lineage>
</organism>
<evidence type="ECO:0000313" key="2">
    <source>
        <dbReference type="EMBL" id="QAA22959.1"/>
    </source>
</evidence>
<dbReference type="RefSeq" id="WP_128166854.1">
    <property type="nucleotide sequence ID" value="NZ_AP021853.1"/>
</dbReference>
<dbReference type="PANTHER" id="PTHR30143">
    <property type="entry name" value="ACID HYDRATASE"/>
    <property type="match status" value="1"/>
</dbReference>
<name>A0A410DA41_9BACL</name>
<reference evidence="2 3" key="1">
    <citation type="submission" date="2018-01" db="EMBL/GenBank/DDBJ databases">
        <title>Complete genome sequencing of Sporolactobacillus terrae DLG3.</title>
        <authorList>
            <person name="Nam Y.-D."/>
            <person name="Kang J."/>
            <person name="Chung W.-H."/>
        </authorList>
    </citation>
    <scope>NUCLEOTIDE SEQUENCE [LARGE SCALE GENOMIC DNA]</scope>
    <source>
        <strain evidence="2 3">DLG3</strain>
    </source>
</reference>
<sequence>MLVTKDDLSEQLYQALSKNEPLDFKNADTSTLSLEHAYEVQHAFNAKKKETVKGYKISLTSKQTQDMFSSDSPLYGQVVASSVLHDGAELALATLNEPLLELELEFTALEDLSPEDNEEQLLAKTDVAPGIEVPDSRFKDWFPNLPLELVISDSAVCGRLVVGKPAAKKPTVDELAHVHADVRLNGKPLTSGEASEVLGNPLHALKWLVARLAQEGKKVSKGTTVSTGTFCLPKKLEKGTYVATFTHHLGDVTLHVN</sequence>
<dbReference type="Proteomes" id="UP000285882">
    <property type="component" value="Chromosome"/>
</dbReference>
<dbReference type="SUPFAM" id="SSF56529">
    <property type="entry name" value="FAH"/>
    <property type="match status" value="1"/>
</dbReference>
<accession>A0A410DA41</accession>
<dbReference type="GO" id="GO:0008684">
    <property type="term" value="F:2-oxopent-4-enoate hydratase activity"/>
    <property type="evidence" value="ECO:0007669"/>
    <property type="project" value="TreeGrafter"/>
</dbReference>
<dbReference type="EMBL" id="CP025688">
    <property type="protein sequence ID" value="QAA22959.1"/>
    <property type="molecule type" value="Genomic_DNA"/>
</dbReference>
<dbReference type="STRING" id="1449983.GCA_000647835_01420"/>
<protein>
    <submittedName>
        <fullName evidence="1">2-keto-4-pentenoate hydratase</fullName>
    </submittedName>
</protein>
<dbReference type="GO" id="GO:0005737">
    <property type="term" value="C:cytoplasm"/>
    <property type="evidence" value="ECO:0007669"/>
    <property type="project" value="TreeGrafter"/>
</dbReference>
<dbReference type="InterPro" id="IPR036663">
    <property type="entry name" value="Fumarylacetoacetase_C_sf"/>
</dbReference>
<dbReference type="PANTHER" id="PTHR30143:SF0">
    <property type="entry name" value="2-KETO-4-PENTENOATE HYDRATASE"/>
    <property type="match status" value="1"/>
</dbReference>
<proteinExistence type="predicted"/>
<dbReference type="Proteomes" id="UP000326951">
    <property type="component" value="Chromosome"/>
</dbReference>
<evidence type="ECO:0000313" key="3">
    <source>
        <dbReference type="Proteomes" id="UP000285882"/>
    </source>
</evidence>
<dbReference type="Gene3D" id="3.90.850.10">
    <property type="entry name" value="Fumarylacetoacetase-like, C-terminal domain"/>
    <property type="match status" value="1"/>
</dbReference>
<evidence type="ECO:0000313" key="4">
    <source>
        <dbReference type="Proteomes" id="UP000326951"/>
    </source>
</evidence>
<keyword evidence="3" id="KW-1185">Reference proteome</keyword>
<dbReference type="InterPro" id="IPR050772">
    <property type="entry name" value="Hydratase-Decarb/MhpD_sf"/>
</dbReference>
<dbReference type="AlphaFoldDB" id="A0A410DA41"/>